<feature type="non-terminal residue" evidence="18">
    <location>
        <position position="1"/>
    </location>
</feature>
<dbReference type="NCBIfam" id="TIGR01130">
    <property type="entry name" value="ER_PDI_fam"/>
    <property type="match status" value="1"/>
</dbReference>
<feature type="domain" description="Thioredoxin" evidence="17">
    <location>
        <begin position="12"/>
        <end position="134"/>
    </location>
</feature>
<evidence type="ECO:0000256" key="3">
    <source>
        <dbReference type="ARBA" id="ARBA00004319"/>
    </source>
</evidence>
<organism evidence="18 19">
    <name type="scientific">Mortierella isabellina</name>
    <name type="common">Filamentous fungus</name>
    <name type="synonym">Umbelopsis isabellina</name>
    <dbReference type="NCBI Taxonomy" id="91625"/>
    <lineage>
        <taxon>Eukaryota</taxon>
        <taxon>Fungi</taxon>
        <taxon>Fungi incertae sedis</taxon>
        <taxon>Mucoromycota</taxon>
        <taxon>Mucoromycotina</taxon>
        <taxon>Umbelopsidomycetes</taxon>
        <taxon>Umbelopsidales</taxon>
        <taxon>Umbelopsidaceae</taxon>
        <taxon>Umbelopsis</taxon>
    </lineage>
</organism>
<dbReference type="Gene3D" id="3.40.30.10">
    <property type="entry name" value="Glutaredoxin"/>
    <property type="match status" value="4"/>
</dbReference>
<dbReference type="PANTHER" id="PTHR18929:SF132">
    <property type="entry name" value="PROTEIN DISULFIDE-ISOMERASE A3"/>
    <property type="match status" value="1"/>
</dbReference>
<keyword evidence="11 13" id="KW-0676">Redox-active center</keyword>
<keyword evidence="8" id="KW-0256">Endoplasmic reticulum</keyword>
<dbReference type="CDD" id="cd02995">
    <property type="entry name" value="PDI_a_PDI_a'_C"/>
    <property type="match status" value="1"/>
</dbReference>
<evidence type="ECO:0000256" key="7">
    <source>
        <dbReference type="ARBA" id="ARBA00022737"/>
    </source>
</evidence>
<evidence type="ECO:0000256" key="14">
    <source>
        <dbReference type="RuleBase" id="RU004208"/>
    </source>
</evidence>
<evidence type="ECO:0000256" key="10">
    <source>
        <dbReference type="ARBA" id="ARBA00023235"/>
    </source>
</evidence>
<evidence type="ECO:0000256" key="16">
    <source>
        <dbReference type="SAM" id="MobiDB-lite"/>
    </source>
</evidence>
<sequence>FTFNLSTMVKSSFILAAAASAFLTFVQAKSDVVDLDAKSFDKHVQKEDLTLVEFFAPWCGHCKALAPEWEKAATELSGTVKLAKVDCTVEQDICTGQDVKGYPTIKVFRNGVPSEYGGPRQADGIVSYMKKQMLPAVSKLDAKSYKDFQTTDKLVVIGYISSKDKETQEIFEELANQLRDDYTFGLVTDKKVIAAEGYEGASKIVMYKEKEPSLVYDKEIDTAEIASFIKLNALPTFGDIDGSNFASYADLGLPIAYSFYADKDQAEELDAALRPLAEKYHGKLSFVKIDGSQFSGHAEALSIPTEFPSFGIQKLDDASKYPLLGKKATDVEAVDALAAAVTEGSAQPHLKSAPIPESNDEPVKVVVGEQFDKIVLNKDQHVFLEVYAPWCGHCKNLAPIWEELAQHYADDKNVVIAKLDGTENDLPASAGLKIEGFPTLVLYKKGTNELVNYNGARSLEELKEFVDALDATEASGEEAAPEAEAVPKAAEESHDEL</sequence>
<dbReference type="EC" id="5.3.4.1" evidence="5 15"/>
<evidence type="ECO:0000313" key="19">
    <source>
        <dbReference type="Proteomes" id="UP000654370"/>
    </source>
</evidence>
<evidence type="ECO:0000256" key="12">
    <source>
        <dbReference type="ARBA" id="ARBA00039846"/>
    </source>
</evidence>
<dbReference type="CDD" id="cd02982">
    <property type="entry name" value="PDI_b'_family"/>
    <property type="match status" value="1"/>
</dbReference>
<dbReference type="InterPro" id="IPR036249">
    <property type="entry name" value="Thioredoxin-like_sf"/>
</dbReference>
<feature type="chain" id="PRO_5034862701" description="Protein disulfide-isomerase" evidence="15">
    <location>
        <begin position="29"/>
        <end position="497"/>
    </location>
</feature>
<feature type="disulfide bond" description="Redox-active" evidence="13">
    <location>
        <begin position="391"/>
        <end position="394"/>
    </location>
</feature>
<evidence type="ECO:0000256" key="11">
    <source>
        <dbReference type="ARBA" id="ARBA00023284"/>
    </source>
</evidence>
<comment type="caution">
    <text evidence="18">The sequence shown here is derived from an EMBL/GenBank/DDBJ whole genome shotgun (WGS) entry which is preliminary data.</text>
</comment>
<dbReference type="AlphaFoldDB" id="A0A8H7PVS4"/>
<name>A0A8H7PVS4_MORIS</name>
<dbReference type="GO" id="GO:0005788">
    <property type="term" value="C:endoplasmic reticulum lumen"/>
    <property type="evidence" value="ECO:0007669"/>
    <property type="project" value="UniProtKB-SubCell"/>
</dbReference>
<comment type="subcellular location">
    <subcellularLocation>
        <location evidence="3">Endoplasmic reticulum lumen</location>
    </subcellularLocation>
</comment>
<dbReference type="FunFam" id="3.40.30.10:FF:000027">
    <property type="entry name" value="protein disulfide-isomerase A2"/>
    <property type="match status" value="1"/>
</dbReference>
<dbReference type="InterPro" id="IPR005788">
    <property type="entry name" value="PDI_thioredoxin-like_dom"/>
</dbReference>
<dbReference type="CDD" id="cd02981">
    <property type="entry name" value="PDI_b_family"/>
    <property type="match status" value="1"/>
</dbReference>
<dbReference type="PROSITE" id="PS51352">
    <property type="entry name" value="THIOREDOXIN_2"/>
    <property type="match status" value="2"/>
</dbReference>
<evidence type="ECO:0000256" key="15">
    <source>
        <dbReference type="RuleBase" id="RU361130"/>
    </source>
</evidence>
<dbReference type="GO" id="GO:0034976">
    <property type="term" value="P:response to endoplasmic reticulum stress"/>
    <property type="evidence" value="ECO:0007669"/>
    <property type="project" value="TreeGrafter"/>
</dbReference>
<dbReference type="Proteomes" id="UP000654370">
    <property type="component" value="Unassembled WGS sequence"/>
</dbReference>
<dbReference type="CDD" id="cd02961">
    <property type="entry name" value="PDI_a_family"/>
    <property type="match status" value="1"/>
</dbReference>
<dbReference type="InterPro" id="IPR013766">
    <property type="entry name" value="Thioredoxin_domain"/>
</dbReference>
<accession>A0A8H7PVS4</accession>
<evidence type="ECO:0000256" key="8">
    <source>
        <dbReference type="ARBA" id="ARBA00022824"/>
    </source>
</evidence>
<evidence type="ECO:0000256" key="4">
    <source>
        <dbReference type="ARBA" id="ARBA00006347"/>
    </source>
</evidence>
<dbReference type="PRINTS" id="PR00421">
    <property type="entry name" value="THIOREDOXIN"/>
</dbReference>
<reference evidence="18" key="1">
    <citation type="submission" date="2020-12" db="EMBL/GenBank/DDBJ databases">
        <title>Metabolic potential, ecology and presence of endohyphal bacteria is reflected in genomic diversity of Mucoromycotina.</title>
        <authorList>
            <person name="Muszewska A."/>
            <person name="Okrasinska A."/>
            <person name="Steczkiewicz K."/>
            <person name="Drgas O."/>
            <person name="Orlowska M."/>
            <person name="Perlinska-Lenart U."/>
            <person name="Aleksandrzak-Piekarczyk T."/>
            <person name="Szatraj K."/>
            <person name="Zielenkiewicz U."/>
            <person name="Pilsyk S."/>
            <person name="Malc E."/>
            <person name="Mieczkowski P."/>
            <person name="Kruszewska J.S."/>
            <person name="Biernat P."/>
            <person name="Pawlowska J."/>
        </authorList>
    </citation>
    <scope>NUCLEOTIDE SEQUENCE</scope>
    <source>
        <strain evidence="18">WA0000067209</strain>
    </source>
</reference>
<dbReference type="InterPro" id="IPR017937">
    <property type="entry name" value="Thioredoxin_CS"/>
</dbReference>
<dbReference type="FunFam" id="3.40.30.10:FF:000017">
    <property type="entry name" value="Protein disulfide-isomerase A4"/>
    <property type="match status" value="1"/>
</dbReference>
<dbReference type="InterPro" id="IPR005792">
    <property type="entry name" value="Prot_disulphide_isomerase"/>
</dbReference>
<dbReference type="GO" id="GO:0003756">
    <property type="term" value="F:protein disulfide isomerase activity"/>
    <property type="evidence" value="ECO:0007669"/>
    <property type="project" value="UniProtKB-EC"/>
</dbReference>
<keyword evidence="19" id="KW-1185">Reference proteome</keyword>
<keyword evidence="10 15" id="KW-0413">Isomerase</keyword>
<evidence type="ECO:0000256" key="13">
    <source>
        <dbReference type="PIRSR" id="PIRSR605792-51"/>
    </source>
</evidence>
<evidence type="ECO:0000256" key="2">
    <source>
        <dbReference type="ARBA" id="ARBA00002692"/>
    </source>
</evidence>
<keyword evidence="9 13" id="KW-1015">Disulfide bond</keyword>
<evidence type="ECO:0000259" key="17">
    <source>
        <dbReference type="PROSITE" id="PS51352"/>
    </source>
</evidence>
<proteinExistence type="inferred from homology"/>
<evidence type="ECO:0000256" key="9">
    <source>
        <dbReference type="ARBA" id="ARBA00023157"/>
    </source>
</evidence>
<comment type="similarity">
    <text evidence="4 14">Belongs to the protein disulfide isomerase family.</text>
</comment>
<dbReference type="Pfam" id="PF13848">
    <property type="entry name" value="Thioredoxin_6"/>
    <property type="match status" value="1"/>
</dbReference>
<keyword evidence="6 15" id="KW-0732">Signal</keyword>
<feature type="region of interest" description="Disordered" evidence="16">
    <location>
        <begin position="471"/>
        <end position="497"/>
    </location>
</feature>
<dbReference type="NCBIfam" id="TIGR01126">
    <property type="entry name" value="pdi_dom"/>
    <property type="match status" value="2"/>
</dbReference>
<dbReference type="GO" id="GO:0006457">
    <property type="term" value="P:protein folding"/>
    <property type="evidence" value="ECO:0007669"/>
    <property type="project" value="TreeGrafter"/>
</dbReference>
<dbReference type="FunFam" id="3.40.30.10:FF:000185">
    <property type="entry name" value="Protein disulfide-isomerase"/>
    <property type="match status" value="1"/>
</dbReference>
<dbReference type="Pfam" id="PF00085">
    <property type="entry name" value="Thioredoxin"/>
    <property type="match status" value="2"/>
</dbReference>
<dbReference type="EMBL" id="JAEPQZ010000005">
    <property type="protein sequence ID" value="KAG2180971.1"/>
    <property type="molecule type" value="Genomic_DNA"/>
</dbReference>
<protein>
    <recommendedName>
        <fullName evidence="12 15">Protein disulfide-isomerase</fullName>
        <ecNumber evidence="5 15">5.3.4.1</ecNumber>
    </recommendedName>
</protein>
<feature type="disulfide bond" description="Redox-active" evidence="13">
    <location>
        <begin position="59"/>
        <end position="62"/>
    </location>
</feature>
<evidence type="ECO:0000256" key="5">
    <source>
        <dbReference type="ARBA" id="ARBA00012723"/>
    </source>
</evidence>
<dbReference type="PANTHER" id="PTHR18929">
    <property type="entry name" value="PROTEIN DISULFIDE ISOMERASE"/>
    <property type="match status" value="1"/>
</dbReference>
<feature type="domain" description="Thioredoxin" evidence="17">
    <location>
        <begin position="322"/>
        <end position="471"/>
    </location>
</feature>
<evidence type="ECO:0000256" key="6">
    <source>
        <dbReference type="ARBA" id="ARBA00022729"/>
    </source>
</evidence>
<keyword evidence="7" id="KW-0677">Repeat</keyword>
<feature type="signal peptide" evidence="15">
    <location>
        <begin position="1"/>
        <end position="28"/>
    </location>
</feature>
<gene>
    <name evidence="18" type="ORF">INT43_008553</name>
</gene>
<dbReference type="PROSITE" id="PS00194">
    <property type="entry name" value="THIOREDOXIN_1"/>
    <property type="match status" value="2"/>
</dbReference>
<comment type="function">
    <text evidence="2">Participates in the folding of proteins containing disulfide bonds, may be involved in glycosylation, prolyl hydroxylation and triglyceride transfer.</text>
</comment>
<dbReference type="OrthoDB" id="427280at2759"/>
<evidence type="ECO:0000313" key="18">
    <source>
        <dbReference type="EMBL" id="KAG2180971.1"/>
    </source>
</evidence>
<comment type="catalytic activity">
    <reaction evidence="1 15">
        <text>Catalyzes the rearrangement of -S-S- bonds in proteins.</text>
        <dbReference type="EC" id="5.3.4.1"/>
    </reaction>
</comment>
<dbReference type="SUPFAM" id="SSF52833">
    <property type="entry name" value="Thioredoxin-like"/>
    <property type="match status" value="4"/>
</dbReference>
<evidence type="ECO:0000256" key="1">
    <source>
        <dbReference type="ARBA" id="ARBA00001182"/>
    </source>
</evidence>